<sequence length="208" mass="23347">MVEDEDWFEAFEEEELKQYLVLGGEEFLKMKYWVPSGDIRHLLEMKMKKGVLSVEDGAYLWLKRKNEGQQRKLYSVTQEEYSVSLQQGILKGGVFGSRNGIKFPFSLHDWCIRFQPWSGAFGDLRKEFVGEVEFIHGDAFGALEEETKKFEAGGLGDVRLGIEGLVVLGGSISREVCPLERRLIDGRISGVNGSLKKCGGIAGPSFEA</sequence>
<protein>
    <submittedName>
        <fullName evidence="1">Uncharacterized protein</fullName>
    </submittedName>
</protein>
<proteinExistence type="predicted"/>
<gene>
    <name evidence="1" type="ORF">V8G54_004591</name>
</gene>
<dbReference type="Proteomes" id="UP001374535">
    <property type="component" value="Chromosome 1"/>
</dbReference>
<dbReference type="EMBL" id="CP144700">
    <property type="protein sequence ID" value="WVZ26047.1"/>
    <property type="molecule type" value="Genomic_DNA"/>
</dbReference>
<accession>A0AAQ3PH25</accession>
<evidence type="ECO:0000313" key="1">
    <source>
        <dbReference type="EMBL" id="WVZ26047.1"/>
    </source>
</evidence>
<keyword evidence="2" id="KW-1185">Reference proteome</keyword>
<dbReference type="AlphaFoldDB" id="A0AAQ3PH25"/>
<evidence type="ECO:0000313" key="2">
    <source>
        <dbReference type="Proteomes" id="UP001374535"/>
    </source>
</evidence>
<reference evidence="1 2" key="1">
    <citation type="journal article" date="2023" name="Life. Sci Alliance">
        <title>Evolutionary insights into 3D genome organization and epigenetic landscape of Vigna mungo.</title>
        <authorList>
            <person name="Junaid A."/>
            <person name="Singh B."/>
            <person name="Bhatia S."/>
        </authorList>
    </citation>
    <scope>NUCLEOTIDE SEQUENCE [LARGE SCALE GENOMIC DNA]</scope>
    <source>
        <strain evidence="1">Urdbean</strain>
    </source>
</reference>
<organism evidence="1 2">
    <name type="scientific">Vigna mungo</name>
    <name type="common">Black gram</name>
    <name type="synonym">Phaseolus mungo</name>
    <dbReference type="NCBI Taxonomy" id="3915"/>
    <lineage>
        <taxon>Eukaryota</taxon>
        <taxon>Viridiplantae</taxon>
        <taxon>Streptophyta</taxon>
        <taxon>Embryophyta</taxon>
        <taxon>Tracheophyta</taxon>
        <taxon>Spermatophyta</taxon>
        <taxon>Magnoliopsida</taxon>
        <taxon>eudicotyledons</taxon>
        <taxon>Gunneridae</taxon>
        <taxon>Pentapetalae</taxon>
        <taxon>rosids</taxon>
        <taxon>fabids</taxon>
        <taxon>Fabales</taxon>
        <taxon>Fabaceae</taxon>
        <taxon>Papilionoideae</taxon>
        <taxon>50 kb inversion clade</taxon>
        <taxon>NPAAA clade</taxon>
        <taxon>indigoferoid/millettioid clade</taxon>
        <taxon>Phaseoleae</taxon>
        <taxon>Vigna</taxon>
    </lineage>
</organism>
<name>A0AAQ3PH25_VIGMU</name>